<evidence type="ECO:0000313" key="4">
    <source>
        <dbReference type="Proteomes" id="UP000410492"/>
    </source>
</evidence>
<dbReference type="PROSITE" id="PS50004">
    <property type="entry name" value="C2"/>
    <property type="match status" value="1"/>
</dbReference>
<name>A0A653CGX4_CALMS</name>
<feature type="domain" description="C2" evidence="2">
    <location>
        <begin position="789"/>
        <end position="930"/>
    </location>
</feature>
<dbReference type="PANTHER" id="PTHR21254:SF1">
    <property type="entry name" value="C2 DOMAIN-CONTAINING PROTEIN 3"/>
    <property type="match status" value="1"/>
</dbReference>
<dbReference type="AlphaFoldDB" id="A0A653CGX4"/>
<dbReference type="Pfam" id="PF00168">
    <property type="entry name" value="C2"/>
    <property type="match status" value="1"/>
</dbReference>
<evidence type="ECO:0000313" key="3">
    <source>
        <dbReference type="EMBL" id="VEN47127.1"/>
    </source>
</evidence>
<dbReference type="GO" id="GO:0034451">
    <property type="term" value="C:centriolar satellite"/>
    <property type="evidence" value="ECO:0007669"/>
    <property type="project" value="TreeGrafter"/>
</dbReference>
<dbReference type="GO" id="GO:0071539">
    <property type="term" value="P:protein localization to centrosome"/>
    <property type="evidence" value="ECO:0007669"/>
    <property type="project" value="TreeGrafter"/>
</dbReference>
<reference evidence="3 4" key="1">
    <citation type="submission" date="2019-01" db="EMBL/GenBank/DDBJ databases">
        <authorList>
            <person name="Sayadi A."/>
        </authorList>
    </citation>
    <scope>NUCLEOTIDE SEQUENCE [LARGE SCALE GENOMIC DNA]</scope>
</reference>
<feature type="compositionally biased region" description="Polar residues" evidence="1">
    <location>
        <begin position="674"/>
        <end position="685"/>
    </location>
</feature>
<dbReference type="GO" id="GO:0060271">
    <property type="term" value="P:cilium assembly"/>
    <property type="evidence" value="ECO:0007669"/>
    <property type="project" value="TreeGrafter"/>
</dbReference>
<proteinExistence type="predicted"/>
<dbReference type="EMBL" id="CAACVG010007799">
    <property type="protein sequence ID" value="VEN47127.1"/>
    <property type="molecule type" value="Genomic_DNA"/>
</dbReference>
<dbReference type="PANTHER" id="PTHR21254">
    <property type="entry name" value="C2 DOMAIN-CONTAINING PROTEIN 3"/>
    <property type="match status" value="1"/>
</dbReference>
<feature type="compositionally biased region" description="Polar residues" evidence="1">
    <location>
        <begin position="707"/>
        <end position="716"/>
    </location>
</feature>
<dbReference type="GO" id="GO:0061511">
    <property type="term" value="P:centriole elongation"/>
    <property type="evidence" value="ECO:0007669"/>
    <property type="project" value="TreeGrafter"/>
</dbReference>
<sequence length="1252" mass="141032">MVDSRLVERILKQGQKLRASMIESILKNDPFNTDIIYREDLSTLPYSKANLSRNKILAFEDHNPCTDVDEKRLDAFIRGECMTKEEEQLALDTLRSLSAPELCRTTTRSLTSQVELCQCTTCQIYNSYLSSTPNQRMKINPNYDKTINTGPGPHNLNLQHLDYADSLKLSINNFKLTERGIQKVLADCTDEASILSITFFLEYHIPDKISSNIQNKSFSQNCVRLCSKLSNGYLPFKHVSIHNIKNLASVDLDQIHLEFKVCYRCPKQKSSYIFGYAKFNFSEFIESKCLTCCRNLPVLISNKTPIVVGTLKLLVQLGCDRLYFGQEFLDAIKSSQLEEAISSEDDASTSSLTRRVPPFDFNKPKLKVACTQTNQKNVGVEKFAAHPEGYMVESEENKRLTKHTQTYSNSDNESNYIINNDCKKQTRNHFLPVTIEDSQVLLGFIYISEAKFSSQPTNTYIVCQLFSEKETSARSSVIFNSSSPVYNFSQLVPILLNNELLYYFRENFMLIEFWKIEHSKQSLIGLSKISLHQFYLTYKNPVIFQHLLKKELPAIGTDDWIPVYSPNEDKVIGKVEVLTALGSEEQINKLKSNRGFSSVKPKLSNFTQQSSRNPVPPSSELSSTRSSHLEKLRNLENLTNQDTDIETYSSRPDSRKGPHTNKIQQSSRIERNNLSKLSSKSQGASHHSKLHSTTDKVTEESKGVDIGTQSDMDGNKYNPPSTQDMLSSFMNQLIQQRQKNVCVENSTNTEPLDNEVNNVVSVEDARQKTNMELKRTSDLLDMLQNALNTDSKEREAKTQCCGQGKFNATVKILSANHLPGRKKCKPKNRSPKSEDILPSCYVTFETLIDSELYTTAVVSKSTSPVWNYTRDVTLSADLLTNGQKRLIFKVWRKSTNAVTCPNMQTDVVLGFAAVDLSVLLSGFPVIQGWYHIMDFCGKCNGQINIHITPLEDLSKYQSEVNAPKTMITDNSVQPQQEPSELLSRALKRKFVELDEITQRLRLRLSEVTNESDSSSDGMTEEFEKDINTLCVEDDFDTVNFEEEAKKIQNAVEIERNLENSGISLLMKDQDGKSVPSCSDLMSCSENSVANSADPASGISLDKTDGSVKNKYCDWPLHKEIADKETFPSEQPLDKQLQEGKQHINNLLEKLTLLSSGTVTSRYVSGCSTSGTNLDTEAILEELDHSSRPNIQSTLRFDPLNFQQLYGDSVLNPHSAQTSSSSLVTEFNVSRAPPEGEGESSDSVSNNTVLKND</sequence>
<dbReference type="Gene3D" id="2.60.40.150">
    <property type="entry name" value="C2 domain"/>
    <property type="match status" value="2"/>
</dbReference>
<feature type="region of interest" description="Disordered" evidence="1">
    <location>
        <begin position="1212"/>
        <end position="1252"/>
    </location>
</feature>
<dbReference type="SMART" id="SM00239">
    <property type="entry name" value="C2"/>
    <property type="match status" value="2"/>
</dbReference>
<feature type="region of interest" description="Disordered" evidence="1">
    <location>
        <begin position="599"/>
        <end position="716"/>
    </location>
</feature>
<dbReference type="CDD" id="cd00030">
    <property type="entry name" value="C2"/>
    <property type="match status" value="1"/>
</dbReference>
<protein>
    <recommendedName>
        <fullName evidence="2">C2 domain-containing protein</fullName>
    </recommendedName>
</protein>
<dbReference type="OrthoDB" id="79771at2759"/>
<dbReference type="SUPFAM" id="SSF49562">
    <property type="entry name" value="C2 domain (Calcium/lipid-binding domain, CaLB)"/>
    <property type="match status" value="2"/>
</dbReference>
<feature type="compositionally biased region" description="Polar residues" evidence="1">
    <location>
        <begin position="1240"/>
        <end position="1252"/>
    </location>
</feature>
<gene>
    <name evidence="3" type="ORF">CALMAC_LOCUS8995</name>
</gene>
<feature type="compositionally biased region" description="Polar residues" evidence="1">
    <location>
        <begin position="1212"/>
        <end position="1227"/>
    </location>
</feature>
<organism evidence="3 4">
    <name type="scientific">Callosobruchus maculatus</name>
    <name type="common">Southern cowpea weevil</name>
    <name type="synonym">Pulse bruchid</name>
    <dbReference type="NCBI Taxonomy" id="64391"/>
    <lineage>
        <taxon>Eukaryota</taxon>
        <taxon>Metazoa</taxon>
        <taxon>Ecdysozoa</taxon>
        <taxon>Arthropoda</taxon>
        <taxon>Hexapoda</taxon>
        <taxon>Insecta</taxon>
        <taxon>Pterygota</taxon>
        <taxon>Neoptera</taxon>
        <taxon>Endopterygota</taxon>
        <taxon>Coleoptera</taxon>
        <taxon>Polyphaga</taxon>
        <taxon>Cucujiformia</taxon>
        <taxon>Chrysomeloidea</taxon>
        <taxon>Chrysomelidae</taxon>
        <taxon>Bruchinae</taxon>
        <taxon>Bruchini</taxon>
        <taxon>Callosobruchus</taxon>
    </lineage>
</organism>
<dbReference type="InterPro" id="IPR035892">
    <property type="entry name" value="C2_domain_sf"/>
</dbReference>
<accession>A0A653CGX4</accession>
<dbReference type="GO" id="GO:0005814">
    <property type="term" value="C:centriole"/>
    <property type="evidence" value="ECO:0007669"/>
    <property type="project" value="TreeGrafter"/>
</dbReference>
<keyword evidence="4" id="KW-1185">Reference proteome</keyword>
<feature type="compositionally biased region" description="Polar residues" evidence="1">
    <location>
        <begin position="604"/>
        <end position="613"/>
    </location>
</feature>
<feature type="compositionally biased region" description="Polar residues" evidence="1">
    <location>
        <begin position="636"/>
        <end position="651"/>
    </location>
</feature>
<evidence type="ECO:0000256" key="1">
    <source>
        <dbReference type="SAM" id="MobiDB-lite"/>
    </source>
</evidence>
<dbReference type="InterPro" id="IPR000008">
    <property type="entry name" value="C2_dom"/>
</dbReference>
<dbReference type="Proteomes" id="UP000410492">
    <property type="component" value="Unassembled WGS sequence"/>
</dbReference>
<feature type="compositionally biased region" description="Basic and acidic residues" evidence="1">
    <location>
        <begin position="692"/>
        <end position="703"/>
    </location>
</feature>
<evidence type="ECO:0000259" key="2">
    <source>
        <dbReference type="PROSITE" id="PS50004"/>
    </source>
</evidence>